<dbReference type="GO" id="GO:0006355">
    <property type="term" value="P:regulation of DNA-templated transcription"/>
    <property type="evidence" value="ECO:0007669"/>
    <property type="project" value="InterPro"/>
</dbReference>
<dbReference type="InterPro" id="IPR014710">
    <property type="entry name" value="RmlC-like_jellyroll"/>
</dbReference>
<dbReference type="Pfam" id="PF25601">
    <property type="entry name" value="AAA_lid_14"/>
    <property type="match status" value="1"/>
</dbReference>
<keyword evidence="10" id="KW-1133">Transmembrane helix</keyword>
<dbReference type="InterPro" id="IPR058031">
    <property type="entry name" value="AAA_lid_NorR"/>
</dbReference>
<feature type="domain" description="Cyclic nucleotide-binding" evidence="11">
    <location>
        <begin position="18"/>
        <end position="140"/>
    </location>
</feature>
<gene>
    <name evidence="14" type="ORF">ENV54_03115</name>
</gene>
<feature type="transmembrane region" description="Helical" evidence="10">
    <location>
        <begin position="492"/>
        <end position="512"/>
    </location>
</feature>
<name>A0A7C4ESX0_9BACT</name>
<dbReference type="GO" id="GO:0005524">
    <property type="term" value="F:ATP binding"/>
    <property type="evidence" value="ECO:0007669"/>
    <property type="project" value="InterPro"/>
</dbReference>
<dbReference type="InterPro" id="IPR018490">
    <property type="entry name" value="cNMP-bd_dom_sf"/>
</dbReference>
<comment type="subcellular location">
    <subcellularLocation>
        <location evidence="1">Cell membrane</location>
    </subcellularLocation>
</comment>
<feature type="region of interest" description="Disordered" evidence="9">
    <location>
        <begin position="1"/>
        <end position="21"/>
    </location>
</feature>
<dbReference type="SUPFAM" id="SSF54862">
    <property type="entry name" value="4Fe-4S ferredoxins"/>
    <property type="match status" value="1"/>
</dbReference>
<feature type="transmembrane region" description="Helical" evidence="10">
    <location>
        <begin position="771"/>
        <end position="799"/>
    </location>
</feature>
<evidence type="ECO:0000256" key="6">
    <source>
        <dbReference type="ARBA" id="ARBA00023004"/>
    </source>
</evidence>
<dbReference type="InterPro" id="IPR017900">
    <property type="entry name" value="4Fe4S_Fe_S_CS"/>
</dbReference>
<dbReference type="PROSITE" id="PS00675">
    <property type="entry name" value="SIGMA54_INTERACT_1"/>
    <property type="match status" value="1"/>
</dbReference>
<dbReference type="InterPro" id="IPR002078">
    <property type="entry name" value="Sigma_54_int"/>
</dbReference>
<dbReference type="PROSITE" id="PS50042">
    <property type="entry name" value="CNMP_BINDING_3"/>
    <property type="match status" value="1"/>
</dbReference>
<dbReference type="Gene3D" id="2.60.120.10">
    <property type="entry name" value="Jelly Rolls"/>
    <property type="match status" value="1"/>
</dbReference>
<dbReference type="Pfam" id="PF12801">
    <property type="entry name" value="Fer4_5"/>
    <property type="match status" value="2"/>
</dbReference>
<dbReference type="SMART" id="SM00100">
    <property type="entry name" value="cNMP"/>
    <property type="match status" value="1"/>
</dbReference>
<dbReference type="InterPro" id="IPR027417">
    <property type="entry name" value="P-loop_NTPase"/>
</dbReference>
<dbReference type="InterPro" id="IPR000595">
    <property type="entry name" value="cNMP-bd_dom"/>
</dbReference>
<keyword evidence="5" id="KW-0067">ATP-binding</keyword>
<keyword evidence="10" id="KW-0812">Transmembrane</keyword>
<feature type="transmembrane region" description="Helical" evidence="10">
    <location>
        <begin position="569"/>
        <end position="589"/>
    </location>
</feature>
<dbReference type="InterPro" id="IPR025662">
    <property type="entry name" value="Sigma_54_int_dom_ATP-bd_1"/>
</dbReference>
<dbReference type="GO" id="GO:0051536">
    <property type="term" value="F:iron-sulfur cluster binding"/>
    <property type="evidence" value="ECO:0007669"/>
    <property type="project" value="UniProtKB-KW"/>
</dbReference>
<evidence type="ECO:0000256" key="1">
    <source>
        <dbReference type="ARBA" id="ARBA00004236"/>
    </source>
</evidence>
<keyword evidence="8 10" id="KW-0472">Membrane</keyword>
<protein>
    <submittedName>
        <fullName evidence="14">Cyclic nucleotide-binding domain-containing protein</fullName>
    </submittedName>
</protein>
<organism evidence="14">
    <name type="scientific">Desulfomonile tiedjei</name>
    <dbReference type="NCBI Taxonomy" id="2358"/>
    <lineage>
        <taxon>Bacteria</taxon>
        <taxon>Pseudomonadati</taxon>
        <taxon>Thermodesulfobacteriota</taxon>
        <taxon>Desulfomonilia</taxon>
        <taxon>Desulfomonilales</taxon>
        <taxon>Desulfomonilaceae</taxon>
        <taxon>Desulfomonile</taxon>
    </lineage>
</organism>
<proteinExistence type="predicted"/>
<evidence type="ECO:0000256" key="7">
    <source>
        <dbReference type="ARBA" id="ARBA00023014"/>
    </source>
</evidence>
<dbReference type="CDD" id="cd00038">
    <property type="entry name" value="CAP_ED"/>
    <property type="match status" value="1"/>
</dbReference>
<evidence type="ECO:0000256" key="3">
    <source>
        <dbReference type="ARBA" id="ARBA00022723"/>
    </source>
</evidence>
<dbReference type="SUPFAM" id="SSF51206">
    <property type="entry name" value="cAMP-binding domain-like"/>
    <property type="match status" value="1"/>
</dbReference>
<dbReference type="SUPFAM" id="SSF52540">
    <property type="entry name" value="P-loop containing nucleoside triphosphate hydrolases"/>
    <property type="match status" value="1"/>
</dbReference>
<dbReference type="InterPro" id="IPR017896">
    <property type="entry name" value="4Fe4S_Fe-S-bd"/>
</dbReference>
<evidence type="ECO:0000256" key="9">
    <source>
        <dbReference type="SAM" id="MobiDB-lite"/>
    </source>
</evidence>
<dbReference type="Pfam" id="PF00158">
    <property type="entry name" value="Sigma54_activat"/>
    <property type="match status" value="2"/>
</dbReference>
<sequence length="880" mass="99440">MTLPSEQSSRKEFPSNDPFEGMSPQLRDALWGAGHVREFTEGSEIWPADDSKDKISFLVEGCARVLLVEPDGPAIQVEELLPGDVIGEIGLFTDQPAPFHFRVEAAKNCRLLEIPISELESLLKQSPDCALSIMRSLARKVIRLDRTVYNNVRKKRALQALISKQEHLFPDYFVGETVRRRTSRKLEELAAYPGPILITGETGVGKEFMAHAIFGMSPHYKRVFLCLDMLRPLPQTSVAGDYCELPRVDEDPTDEQMRLFFGSEIVQDDNTRIETPGYLELTEDGTLLVRGIEQLTPTMQRKLIETLTTGTFQKVGSRSVQTCNFRLIGTTNLDISEVNEEKHPLLAWLADHSLNVPPLRKRRKEIPALIQHYVNQYSQELHKEIHRIPKETIKTLLNYSWPGNDRELATTLKRAVLLAEDGIIRPQDIYFDLRRIEADGKVNLMRLPSLRAALKSPLFPAIFQSMAAPFFFILLVLLFLGPADPRKNLGGLFSWAIGWPTMIFGAFFWARFWCTLCPMGTLSHLSKKIVSYNIPFPPWLKHRSDWIISASALFIIWLETATDMRSSPFNTGLLLLTILALATIVSVIFERQSWCRYLCPLGGMMGVFAKVSPIELRADRNVCASQCTTNDCYVGTKDREGCPFGQMAPTLRSNRFCKLCANCVKNCPHDAINLSLRVPGREIWEMKQVGYVTAFLVISLFAGLMSELARPTVAFDRWSELFSGSPRIVVFTLFFLLCIASANALVFIAAQISRRVASETTGENFARYGLALLPLVLTSYMAFHLYYLVNLGVYLPIVLWQTFQFELLRQLVITVPPSWVLAAQRFLIVAGAIGSMVIMYRFGRARHSSTLKSLQESFPHGLIAALFSFLALKTMYEFFS</sequence>
<reference evidence="14" key="1">
    <citation type="journal article" date="2020" name="mSystems">
        <title>Genome- and Community-Level Interaction Insights into Carbon Utilization and Element Cycling Functions of Hydrothermarchaeota in Hydrothermal Sediment.</title>
        <authorList>
            <person name="Zhou Z."/>
            <person name="Liu Y."/>
            <person name="Xu W."/>
            <person name="Pan J."/>
            <person name="Luo Z.H."/>
            <person name="Li M."/>
        </authorList>
    </citation>
    <scope>NUCLEOTIDE SEQUENCE [LARGE SCALE GENOMIC DNA]</scope>
    <source>
        <strain evidence="14">SpSt-769</strain>
    </source>
</reference>
<keyword evidence="4" id="KW-0547">Nucleotide-binding</keyword>
<dbReference type="Pfam" id="PF00027">
    <property type="entry name" value="cNMP_binding"/>
    <property type="match status" value="1"/>
</dbReference>
<dbReference type="PROSITE" id="PS50045">
    <property type="entry name" value="SIGMA54_INTERACT_4"/>
    <property type="match status" value="1"/>
</dbReference>
<keyword evidence="6" id="KW-0408">Iron</keyword>
<dbReference type="PROSITE" id="PS51379">
    <property type="entry name" value="4FE4S_FER_2"/>
    <property type="match status" value="1"/>
</dbReference>
<dbReference type="PROSITE" id="PS00198">
    <property type="entry name" value="4FE4S_FER_1"/>
    <property type="match status" value="1"/>
</dbReference>
<dbReference type="GO" id="GO:0005886">
    <property type="term" value="C:plasma membrane"/>
    <property type="evidence" value="ECO:0007669"/>
    <property type="project" value="UniProtKB-SubCell"/>
</dbReference>
<dbReference type="Gene3D" id="3.40.50.300">
    <property type="entry name" value="P-loop containing nucleotide triphosphate hydrolases"/>
    <property type="match status" value="1"/>
</dbReference>
<evidence type="ECO:0000256" key="8">
    <source>
        <dbReference type="ARBA" id="ARBA00023136"/>
    </source>
</evidence>
<feature type="transmembrane region" description="Helical" evidence="10">
    <location>
        <begin position="689"/>
        <end position="708"/>
    </location>
</feature>
<evidence type="ECO:0000259" key="11">
    <source>
        <dbReference type="PROSITE" id="PS50042"/>
    </source>
</evidence>
<evidence type="ECO:0000256" key="2">
    <source>
        <dbReference type="ARBA" id="ARBA00022475"/>
    </source>
</evidence>
<feature type="transmembrane region" description="Helical" evidence="10">
    <location>
        <begin position="458"/>
        <end position="480"/>
    </location>
</feature>
<dbReference type="Gene3D" id="1.10.8.60">
    <property type="match status" value="1"/>
</dbReference>
<accession>A0A7C4ESX0</accession>
<dbReference type="GO" id="GO:0046872">
    <property type="term" value="F:metal ion binding"/>
    <property type="evidence" value="ECO:0007669"/>
    <property type="project" value="UniProtKB-KW"/>
</dbReference>
<evidence type="ECO:0000256" key="5">
    <source>
        <dbReference type="ARBA" id="ARBA00022840"/>
    </source>
</evidence>
<dbReference type="AlphaFoldDB" id="A0A7C4ESX0"/>
<keyword evidence="3" id="KW-0479">Metal-binding</keyword>
<feature type="domain" description="4Fe-4S ferredoxin-type" evidence="13">
    <location>
        <begin position="647"/>
        <end position="677"/>
    </location>
</feature>
<feature type="transmembrane region" description="Helical" evidence="10">
    <location>
        <begin position="728"/>
        <end position="750"/>
    </location>
</feature>
<keyword evidence="2" id="KW-1003">Cell membrane</keyword>
<evidence type="ECO:0000256" key="10">
    <source>
        <dbReference type="SAM" id="Phobius"/>
    </source>
</evidence>
<comment type="caution">
    <text evidence="14">The sequence shown here is derived from an EMBL/GenBank/DDBJ whole genome shotgun (WGS) entry which is preliminary data.</text>
</comment>
<dbReference type="PANTHER" id="PTHR30224">
    <property type="entry name" value="ELECTRON TRANSPORT PROTEIN"/>
    <property type="match status" value="1"/>
</dbReference>
<feature type="transmembrane region" description="Helical" evidence="10">
    <location>
        <begin position="819"/>
        <end position="840"/>
    </location>
</feature>
<dbReference type="PANTHER" id="PTHR30224:SF4">
    <property type="entry name" value="ELECTRON TRANSPORT PROTEIN YCCM-RELATED"/>
    <property type="match status" value="1"/>
</dbReference>
<evidence type="ECO:0000256" key="4">
    <source>
        <dbReference type="ARBA" id="ARBA00022741"/>
    </source>
</evidence>
<evidence type="ECO:0000259" key="12">
    <source>
        <dbReference type="PROSITE" id="PS50045"/>
    </source>
</evidence>
<evidence type="ECO:0000313" key="14">
    <source>
        <dbReference type="EMBL" id="HGH60272.1"/>
    </source>
</evidence>
<feature type="domain" description="Sigma-54 factor interaction" evidence="12">
    <location>
        <begin position="184"/>
        <end position="417"/>
    </location>
</feature>
<evidence type="ECO:0000259" key="13">
    <source>
        <dbReference type="PROSITE" id="PS51379"/>
    </source>
</evidence>
<dbReference type="EMBL" id="DTGT01000102">
    <property type="protein sequence ID" value="HGH60272.1"/>
    <property type="molecule type" value="Genomic_DNA"/>
</dbReference>
<dbReference type="InterPro" id="IPR052378">
    <property type="entry name" value="NosR_regulator"/>
</dbReference>
<keyword evidence="7" id="KW-0411">Iron-sulfur</keyword>